<accession>A0A2J6TU26</accession>
<keyword evidence="3" id="KW-1185">Reference proteome</keyword>
<protein>
    <submittedName>
        <fullName evidence="2">Uncharacterized protein</fullName>
    </submittedName>
</protein>
<feature type="compositionally biased region" description="Basic and acidic residues" evidence="1">
    <location>
        <begin position="345"/>
        <end position="355"/>
    </location>
</feature>
<dbReference type="OrthoDB" id="3565179at2759"/>
<feature type="compositionally biased region" description="Polar residues" evidence="1">
    <location>
        <begin position="364"/>
        <end position="397"/>
    </location>
</feature>
<dbReference type="RefSeq" id="XP_024743436.1">
    <property type="nucleotide sequence ID" value="XM_024882349.1"/>
</dbReference>
<dbReference type="GeneID" id="36590426"/>
<name>A0A2J6TU26_9HELO</name>
<feature type="compositionally biased region" description="Basic residues" evidence="1">
    <location>
        <begin position="162"/>
        <end position="172"/>
    </location>
</feature>
<evidence type="ECO:0000313" key="3">
    <source>
        <dbReference type="Proteomes" id="UP000235371"/>
    </source>
</evidence>
<dbReference type="InParanoid" id="A0A2J6TU26"/>
<reference evidence="2 3" key="1">
    <citation type="submission" date="2016-04" db="EMBL/GenBank/DDBJ databases">
        <title>A degradative enzymes factory behind the ericoid mycorrhizal symbiosis.</title>
        <authorList>
            <consortium name="DOE Joint Genome Institute"/>
            <person name="Martino E."/>
            <person name="Morin E."/>
            <person name="Grelet G."/>
            <person name="Kuo A."/>
            <person name="Kohler A."/>
            <person name="Daghino S."/>
            <person name="Barry K."/>
            <person name="Choi C."/>
            <person name="Cichocki N."/>
            <person name="Clum A."/>
            <person name="Copeland A."/>
            <person name="Hainaut M."/>
            <person name="Haridas S."/>
            <person name="Labutti K."/>
            <person name="Lindquist E."/>
            <person name="Lipzen A."/>
            <person name="Khouja H.-R."/>
            <person name="Murat C."/>
            <person name="Ohm R."/>
            <person name="Olson A."/>
            <person name="Spatafora J."/>
            <person name="Veneault-Fourrey C."/>
            <person name="Henrissat B."/>
            <person name="Grigoriev I."/>
            <person name="Martin F."/>
            <person name="Perotto S."/>
        </authorList>
    </citation>
    <scope>NUCLEOTIDE SEQUENCE [LARGE SCALE GENOMIC DNA]</scope>
    <source>
        <strain evidence="2 3">E</strain>
    </source>
</reference>
<sequence>MNISTLLNHLPANKVTLPSIRELSPSHIIEQQPSTAPTMSQYAPSLNRPIYNPSGFGIARGSREAKGVSAGWQNPYAQKKITGPRPDLAFFYFYERASSEGPRERELPPEYKEYIDRLCGRPAAPAENMAAMVQPPAGHQHPDAAGVDAQIGQYTAQLNLPKKSRKKPKRKNPSPSAIAGTSQPAPSLQSFNGNKPWDQPSPHWAFKGNYEAGKLSQLGLEPGNWGEHIDIIVPPGKCPRKGNAGIAVGANRKPFNWNWGLYTILARIPGGKAQMNVLYEMCLEWCSGEGGLKRSGITNQSCRSALTKGREFFSNSEDEMWRLADLGEEYAKKPGGKKGNGPCDLTEKNGDESPKKAAKRQQSDHPSPSGLNSDQCSTPATSFSSSPQLSSGNAQSLPSSVSPTPSPTAGNSSTAAQRTRLPSKRKRAEGDDNSEMAAKARRTEQIVEYVNQSQMKER</sequence>
<dbReference type="Proteomes" id="UP000235371">
    <property type="component" value="Unassembled WGS sequence"/>
</dbReference>
<gene>
    <name evidence="2" type="ORF">K444DRAFT_624035</name>
</gene>
<evidence type="ECO:0000256" key="1">
    <source>
        <dbReference type="SAM" id="MobiDB-lite"/>
    </source>
</evidence>
<feature type="region of interest" description="Disordered" evidence="1">
    <location>
        <begin position="330"/>
        <end position="458"/>
    </location>
</feature>
<proteinExistence type="predicted"/>
<evidence type="ECO:0000313" key="2">
    <source>
        <dbReference type="EMBL" id="PMD66532.1"/>
    </source>
</evidence>
<dbReference type="AlphaFoldDB" id="A0A2J6TU26"/>
<feature type="region of interest" description="Disordered" evidence="1">
    <location>
        <begin position="157"/>
        <end position="204"/>
    </location>
</feature>
<dbReference type="EMBL" id="KZ613743">
    <property type="protein sequence ID" value="PMD66532.1"/>
    <property type="molecule type" value="Genomic_DNA"/>
</dbReference>
<organism evidence="2 3">
    <name type="scientific">Hyaloscypha bicolor E</name>
    <dbReference type="NCBI Taxonomy" id="1095630"/>
    <lineage>
        <taxon>Eukaryota</taxon>
        <taxon>Fungi</taxon>
        <taxon>Dikarya</taxon>
        <taxon>Ascomycota</taxon>
        <taxon>Pezizomycotina</taxon>
        <taxon>Leotiomycetes</taxon>
        <taxon>Helotiales</taxon>
        <taxon>Hyaloscyphaceae</taxon>
        <taxon>Hyaloscypha</taxon>
        <taxon>Hyaloscypha bicolor</taxon>
    </lineage>
</organism>
<feature type="compositionally biased region" description="Polar residues" evidence="1">
    <location>
        <begin position="179"/>
        <end position="193"/>
    </location>
</feature>